<dbReference type="SUPFAM" id="SSF53784">
    <property type="entry name" value="Phosphofructokinase"/>
    <property type="match status" value="1"/>
</dbReference>
<comment type="subunit">
    <text evidence="6">Homodimer.</text>
</comment>
<evidence type="ECO:0000256" key="5">
    <source>
        <dbReference type="ARBA" id="ARBA00022842"/>
    </source>
</evidence>
<dbReference type="PIRSF" id="PIRSF036483">
    <property type="entry name" value="PFK_XF0274"/>
    <property type="match status" value="1"/>
</dbReference>
<feature type="binding site" evidence="6">
    <location>
        <position position="247"/>
    </location>
    <ligand>
        <name>substrate</name>
    </ligand>
</feature>
<comment type="activity regulation">
    <text evidence="6">Non-allosteric.</text>
</comment>
<comment type="similarity">
    <text evidence="6">Belongs to the phosphofructokinase type A (PFKA) family. PPi-dependent PFK group II subfamily. Clade 'B2' sub-subfamily.</text>
</comment>
<dbReference type="Pfam" id="PF00365">
    <property type="entry name" value="PFK"/>
    <property type="match status" value="1"/>
</dbReference>
<keyword evidence="6" id="KW-0963">Cytoplasm</keyword>
<dbReference type="EC" id="2.7.1.90" evidence="6"/>
<gene>
    <name evidence="8" type="primary">pfkA_2</name>
    <name evidence="6" type="synonym">pfp</name>
    <name evidence="8" type="ORF">CBLFYP116_01323</name>
</gene>
<dbReference type="GO" id="GO:0005737">
    <property type="term" value="C:cytoplasm"/>
    <property type="evidence" value="ECO:0007669"/>
    <property type="project" value="UniProtKB-SubCell"/>
</dbReference>
<evidence type="ECO:0000256" key="3">
    <source>
        <dbReference type="ARBA" id="ARBA00022723"/>
    </source>
</evidence>
<reference evidence="8" key="1">
    <citation type="submission" date="2019-11" db="EMBL/GenBank/DDBJ databases">
        <authorList>
            <person name="Feng L."/>
        </authorList>
    </citation>
    <scope>NUCLEOTIDE SEQUENCE</scope>
    <source>
        <strain evidence="8">CbolteaeLFYP116</strain>
    </source>
</reference>
<comment type="function">
    <text evidence="6">Catalyzes the phosphorylation of D-fructose 6-phosphate, the first committing step of glycolysis. Uses inorganic phosphate (PPi) as phosphoryl donor instead of ATP like common ATP-dependent phosphofructokinases (ATP-PFKs), which renders the reaction reversible, and can thus function both in glycolysis and gluconeogenesis. Consistently, PPi-PFK can replace the enzymes of both the forward (ATP-PFK) and reverse (fructose-bisphosphatase (FBPase)) reactions.</text>
</comment>
<evidence type="ECO:0000256" key="4">
    <source>
        <dbReference type="ARBA" id="ARBA00022777"/>
    </source>
</evidence>
<accession>A0A6N2SV25</accession>
<comment type="caution">
    <text evidence="6">Lacks conserved residue(s) required for the propagation of feature annotation.</text>
</comment>
<evidence type="ECO:0000313" key="8">
    <source>
        <dbReference type="EMBL" id="VYS96121.1"/>
    </source>
</evidence>
<evidence type="ECO:0000256" key="6">
    <source>
        <dbReference type="HAMAP-Rule" id="MF_01978"/>
    </source>
</evidence>
<keyword evidence="2 6" id="KW-0808">Transferase</keyword>
<evidence type="ECO:0000259" key="7">
    <source>
        <dbReference type="Pfam" id="PF00365"/>
    </source>
</evidence>
<evidence type="ECO:0000256" key="2">
    <source>
        <dbReference type="ARBA" id="ARBA00022679"/>
    </source>
</evidence>
<comment type="subcellular location">
    <subcellularLocation>
        <location evidence="6">Cytoplasm</location>
    </subcellularLocation>
</comment>
<dbReference type="PANTHER" id="PTHR45770">
    <property type="entry name" value="ATP-DEPENDENT 6-PHOSPHOFRUCTOKINASE 1"/>
    <property type="match status" value="1"/>
</dbReference>
<comment type="catalytic activity">
    <reaction evidence="6">
        <text>beta-D-fructose 6-phosphate + diphosphate = beta-D-fructose 1,6-bisphosphate + phosphate + H(+)</text>
        <dbReference type="Rhea" id="RHEA:13613"/>
        <dbReference type="ChEBI" id="CHEBI:15378"/>
        <dbReference type="ChEBI" id="CHEBI:32966"/>
        <dbReference type="ChEBI" id="CHEBI:33019"/>
        <dbReference type="ChEBI" id="CHEBI:43474"/>
        <dbReference type="ChEBI" id="CHEBI:57634"/>
        <dbReference type="EC" id="2.7.1.90"/>
    </reaction>
</comment>
<dbReference type="GO" id="GO:0003872">
    <property type="term" value="F:6-phosphofructokinase activity"/>
    <property type="evidence" value="ECO:0007669"/>
    <property type="project" value="UniProtKB-UniRule"/>
</dbReference>
<dbReference type="InterPro" id="IPR000023">
    <property type="entry name" value="Phosphofructokinase_dom"/>
</dbReference>
<dbReference type="PRINTS" id="PR00476">
    <property type="entry name" value="PHFRCTKINASE"/>
</dbReference>
<feature type="binding site" evidence="6">
    <location>
        <begin position="144"/>
        <end position="146"/>
    </location>
    <ligand>
        <name>substrate</name>
    </ligand>
</feature>
<comment type="pathway">
    <text evidence="6">Carbohydrate degradation; glycolysis; D-glyceraldehyde 3-phosphate and glycerone phosphate from D-glucose: step 3/4.</text>
</comment>
<dbReference type="InterPro" id="IPR035966">
    <property type="entry name" value="PKF_sf"/>
</dbReference>
<feature type="binding site" evidence="6">
    <location>
        <position position="15"/>
    </location>
    <ligand>
        <name>diphosphate</name>
        <dbReference type="ChEBI" id="CHEBI:33019"/>
    </ligand>
</feature>
<protein>
    <recommendedName>
        <fullName evidence="6">Pyrophosphate--fructose 6-phosphate 1-phosphotransferase</fullName>
        <ecNumber evidence="6">2.7.1.90</ecNumber>
    </recommendedName>
    <alternativeName>
        <fullName evidence="6">6-phosphofructokinase, pyrophosphate dependent</fullName>
    </alternativeName>
    <alternativeName>
        <fullName evidence="6">PPi-dependent phosphofructokinase</fullName>
        <shortName evidence="6">PPi-PFK</shortName>
    </alternativeName>
    <alternativeName>
        <fullName evidence="6">Pyrophosphate-dependent 6-phosphofructose-1-kinase</fullName>
    </alternativeName>
</protein>
<dbReference type="RefSeq" id="WP_002574365.1">
    <property type="nucleotide sequence ID" value="NZ_BAABXO010000001.1"/>
</dbReference>
<dbReference type="GO" id="GO:0046872">
    <property type="term" value="F:metal ion binding"/>
    <property type="evidence" value="ECO:0007669"/>
    <property type="project" value="UniProtKB-KW"/>
</dbReference>
<feature type="domain" description="Phosphofructokinase" evidence="7">
    <location>
        <begin position="8"/>
        <end position="327"/>
    </location>
</feature>
<dbReference type="NCBIfam" id="NF010675">
    <property type="entry name" value="PRK14072.1"/>
    <property type="match status" value="1"/>
</dbReference>
<keyword evidence="3 6" id="KW-0479">Metal-binding</keyword>
<dbReference type="Gene3D" id="3.40.50.450">
    <property type="match status" value="1"/>
</dbReference>
<feature type="site" description="Important for catalytic activity; stabilizes the transition state when the phosphoryl donor is PPi" evidence="6">
    <location>
        <position position="143"/>
    </location>
</feature>
<dbReference type="EMBL" id="CACRTF010000010">
    <property type="protein sequence ID" value="VYS96121.1"/>
    <property type="molecule type" value="Genomic_DNA"/>
</dbReference>
<keyword evidence="5 6" id="KW-0460">Magnesium</keyword>
<dbReference type="InterPro" id="IPR011404">
    <property type="entry name" value="PPi-PFK"/>
</dbReference>
<name>A0A6N2SV25_9FIRM</name>
<dbReference type="InterPro" id="IPR050929">
    <property type="entry name" value="PFKA"/>
</dbReference>
<dbReference type="GeneID" id="23111932"/>
<comment type="cofactor">
    <cofactor evidence="1 6">
        <name>Mg(2+)</name>
        <dbReference type="ChEBI" id="CHEBI:18420"/>
    </cofactor>
</comment>
<feature type="site" description="Important for catalytic activity and substrate specificity; stabilizes the transition state when the phosphoryl donor is PPi; prevents ATP from binding by mimicking the alpha-phosphate group of ATP" evidence="6">
    <location>
        <position position="117"/>
    </location>
</feature>
<dbReference type="Gene3D" id="3.40.50.460">
    <property type="entry name" value="Phosphofructokinase domain"/>
    <property type="match status" value="1"/>
</dbReference>
<dbReference type="GO" id="GO:0047334">
    <property type="term" value="F:diphosphate-fructose-6-phosphate 1-phosphotransferase activity"/>
    <property type="evidence" value="ECO:0007669"/>
    <property type="project" value="UniProtKB-EC"/>
</dbReference>
<feature type="binding site" evidence="6">
    <location>
        <position position="116"/>
    </location>
    <ligand>
        <name>Mg(2+)</name>
        <dbReference type="ChEBI" id="CHEBI:18420"/>
        <note>catalytic</note>
    </ligand>
</feature>
<proteinExistence type="inferred from homology"/>
<dbReference type="UniPathway" id="UPA00109">
    <property type="reaction ID" value="UER00182"/>
</dbReference>
<evidence type="ECO:0000256" key="1">
    <source>
        <dbReference type="ARBA" id="ARBA00001946"/>
    </source>
</evidence>
<dbReference type="GO" id="GO:0006002">
    <property type="term" value="P:fructose 6-phosphate metabolic process"/>
    <property type="evidence" value="ECO:0007669"/>
    <property type="project" value="InterPro"/>
</dbReference>
<sequence length="417" mass="46352">MTEVRGNVIVGQSGGPTAVINSSLAGVFKTAKDRGARKVYGMLHGIQGLLQERYVDLEEHIKSDLDIELLKRTPSAYLGSCRFKLPEICDDREIYDKIFSILDKLEVEYFFYIGGNDSMDTIKKLSDYSLLNGSKIRFMGVPKTIDNDLAATDHTPGYGSAAKYIGAITKEVIRDGLVYDQQNVTILEIMGRNAGWLTGAAALAKGEDCEGPDMLFLPEVTFDVDSFMKKVEELHKKKASVVVAVSEGVKLADGRYVCELTDGIEFVDAFGHKQLTGTARFLAEKINREVGCKTRAIEFNSLQRCASHIVSRVDITEAFQVGGAAVKEAFEGETGKMIILKRVSDDPYVCVTDIYDVHKVANVEKKVPREWINEAGDYVTEEFVNYIRPLIQAELTPIMTDGLPRHLYYTDVEKKQG</sequence>
<organism evidence="8">
    <name type="scientific">Enterocloster bolteae</name>
    <dbReference type="NCBI Taxonomy" id="208479"/>
    <lineage>
        <taxon>Bacteria</taxon>
        <taxon>Bacillati</taxon>
        <taxon>Bacillota</taxon>
        <taxon>Clostridia</taxon>
        <taxon>Lachnospirales</taxon>
        <taxon>Lachnospiraceae</taxon>
        <taxon>Enterocloster</taxon>
    </lineage>
</organism>
<dbReference type="InterPro" id="IPR022953">
    <property type="entry name" value="ATP_PFK"/>
</dbReference>
<dbReference type="HAMAP" id="MF_01978">
    <property type="entry name" value="Phosphofructokinase_II_B2"/>
    <property type="match status" value="1"/>
</dbReference>
<feature type="active site" description="Proton acceptor" evidence="6">
    <location>
        <position position="146"/>
    </location>
</feature>
<dbReference type="AlphaFoldDB" id="A0A6N2SV25"/>
<feature type="binding site" evidence="6">
    <location>
        <begin position="190"/>
        <end position="192"/>
    </location>
    <ligand>
        <name>substrate</name>
    </ligand>
</feature>
<keyword evidence="6" id="KW-0324">Glycolysis</keyword>
<keyword evidence="4 6" id="KW-0418">Kinase</keyword>